<reference evidence="5 6" key="1">
    <citation type="journal article" date="2023" name="J. Phycol.">
        <title>Chrysosporum ovalisporum is synonymous with the true-branching cyanobacterium Umezakia natans (Nostocales/Aphanizomenonaceae).</title>
        <authorList>
            <person name="McGregor G.B."/>
            <person name="Sendall B.C."/>
            <person name="Niiyama Y."/>
            <person name="Tuji A."/>
            <person name="Willis A."/>
        </authorList>
    </citation>
    <scope>NUCLEOTIDE SEQUENCE [LARGE SCALE GENOMIC DNA]</scope>
    <source>
        <strain evidence="5 6">FSS-43</strain>
    </source>
</reference>
<evidence type="ECO:0000313" key="6">
    <source>
        <dbReference type="Proteomes" id="UP001159371"/>
    </source>
</evidence>
<dbReference type="EMBL" id="JANQDO010000005">
    <property type="protein sequence ID" value="MDH6055382.1"/>
    <property type="molecule type" value="Genomic_DNA"/>
</dbReference>
<dbReference type="Pfam" id="PF13641">
    <property type="entry name" value="Glyco_tranf_2_3"/>
    <property type="match status" value="1"/>
</dbReference>
<gene>
    <name evidence="5" type="ORF">NWP19_00870</name>
</gene>
<evidence type="ECO:0000256" key="2">
    <source>
        <dbReference type="ARBA" id="ARBA00006739"/>
    </source>
</evidence>
<dbReference type="InterPro" id="IPR029044">
    <property type="entry name" value="Nucleotide-diphossugar_trans"/>
</dbReference>
<name>A0ABT6JZ25_9CYAN</name>
<organism evidence="5 6">
    <name type="scientific">Umezakia ovalisporum FSS-43</name>
    <dbReference type="NCBI Taxonomy" id="2740520"/>
    <lineage>
        <taxon>Bacteria</taxon>
        <taxon>Bacillati</taxon>
        <taxon>Cyanobacteriota</taxon>
        <taxon>Cyanophyceae</taxon>
        <taxon>Nostocales</taxon>
        <taxon>Nodulariaceae</taxon>
        <taxon>Umezakia</taxon>
    </lineage>
</organism>
<dbReference type="SUPFAM" id="SSF53448">
    <property type="entry name" value="Nucleotide-diphospho-sugar transferases"/>
    <property type="match status" value="1"/>
</dbReference>
<dbReference type="RefSeq" id="WP_280656227.1">
    <property type="nucleotide sequence ID" value="NZ_JANQDO010000005.1"/>
</dbReference>
<dbReference type="Proteomes" id="UP001159371">
    <property type="component" value="Unassembled WGS sequence"/>
</dbReference>
<comment type="pathway">
    <text evidence="1">Cell wall biogenesis; cell wall polysaccharide biosynthesis.</text>
</comment>
<dbReference type="PANTHER" id="PTHR43179">
    <property type="entry name" value="RHAMNOSYLTRANSFERASE WBBL"/>
    <property type="match status" value="1"/>
</dbReference>
<evidence type="ECO:0000256" key="4">
    <source>
        <dbReference type="ARBA" id="ARBA00022679"/>
    </source>
</evidence>
<evidence type="ECO:0000313" key="5">
    <source>
        <dbReference type="EMBL" id="MDH6055382.1"/>
    </source>
</evidence>
<keyword evidence="4" id="KW-0808">Transferase</keyword>
<proteinExistence type="inferred from homology"/>
<dbReference type="Gene3D" id="3.90.550.10">
    <property type="entry name" value="Spore Coat Polysaccharide Biosynthesis Protein SpsA, Chain A"/>
    <property type="match status" value="1"/>
</dbReference>
<evidence type="ECO:0000256" key="1">
    <source>
        <dbReference type="ARBA" id="ARBA00004776"/>
    </source>
</evidence>
<comment type="similarity">
    <text evidence="2">Belongs to the glycosyltransferase 2 family.</text>
</comment>
<protein>
    <submittedName>
        <fullName evidence="5">Glycosyltransferase family 2 protein</fullName>
    </submittedName>
</protein>
<comment type="caution">
    <text evidence="5">The sequence shown here is derived from an EMBL/GenBank/DDBJ whole genome shotgun (WGS) entry which is preliminary data.</text>
</comment>
<dbReference type="PANTHER" id="PTHR43179:SF12">
    <property type="entry name" value="GALACTOFURANOSYLTRANSFERASE GLFT2"/>
    <property type="match status" value="1"/>
</dbReference>
<keyword evidence="3" id="KW-0328">Glycosyltransferase</keyword>
<keyword evidence="6" id="KW-1185">Reference proteome</keyword>
<sequence length="253" mass="29759">MKVAVIVHTHHKLNSLLVLLEDIYKQKLYKTEIHIYIVGNTWEFLNQAHLQKFDFAHIQVLQTGKYLGNSGCFYYGLRFVSKLRYDYIWLLNDDVRLDPLALNTLITTLQENDEVGLVSSQVYQIQEPKTIEEFGRLINNYKPESKIKFGNQKNVVSEGILKSKPYIQVDSCGNKSLLLRHKIVNHVGVLKDYFLHSGDIDLCLRVKKAGWIIAVNPSSIIWYDCPDCELWHLINYDYECNFYYWQKYRPDFL</sequence>
<evidence type="ECO:0000256" key="3">
    <source>
        <dbReference type="ARBA" id="ARBA00022676"/>
    </source>
</evidence>
<accession>A0ABT6JZ25</accession>